<name>A0ABR3ZBV5_9PEZI</name>
<evidence type="ECO:0000313" key="2">
    <source>
        <dbReference type="Proteomes" id="UP001583280"/>
    </source>
</evidence>
<sequence length="127" mass="14473">MLDDLSLGNAILIVDTLDECRIDQKQLLEFIAKPSRAKWIVSSRNWPDVEEILDDAEQKVKIHLEMNQNSVSAAVNSFIDAKVDQLAQKKKYNMEMKLAVSKHLRLNADNTFLWVSLVCQELSGSQK</sequence>
<reference evidence="1 2" key="1">
    <citation type="journal article" date="2024" name="IMA Fungus">
        <title>IMA Genome - F19 : A genome assembly and annotation guide to empower mycologists, including annotated draft genome sequences of Ceratocystis pirilliformis, Diaporthe australafricana, Fusarium ophioides, Paecilomyces lecythidis, and Sporothrix stenoceras.</title>
        <authorList>
            <person name="Aylward J."/>
            <person name="Wilson A.M."/>
            <person name="Visagie C.M."/>
            <person name="Spraker J."/>
            <person name="Barnes I."/>
            <person name="Buitendag C."/>
            <person name="Ceriani C."/>
            <person name="Del Mar Angel L."/>
            <person name="du Plessis D."/>
            <person name="Fuchs T."/>
            <person name="Gasser K."/>
            <person name="Kramer D."/>
            <person name="Li W."/>
            <person name="Munsamy K."/>
            <person name="Piso A."/>
            <person name="Price J.L."/>
            <person name="Sonnekus B."/>
            <person name="Thomas C."/>
            <person name="van der Nest A."/>
            <person name="van Dijk A."/>
            <person name="van Heerden A."/>
            <person name="van Vuuren N."/>
            <person name="Yilmaz N."/>
            <person name="Duong T.A."/>
            <person name="van der Merwe N.A."/>
            <person name="Wingfield M.J."/>
            <person name="Wingfield B.D."/>
        </authorList>
    </citation>
    <scope>NUCLEOTIDE SEQUENCE [LARGE SCALE GENOMIC DNA]</scope>
    <source>
        <strain evidence="1 2">CMW 12675</strain>
    </source>
</reference>
<dbReference type="PANTHER" id="PTHR10039:SF16">
    <property type="entry name" value="GPI INOSITOL-DEACYLASE"/>
    <property type="match status" value="1"/>
</dbReference>
<protein>
    <recommendedName>
        <fullName evidence="3">NACHT domain-containing protein</fullName>
    </recommendedName>
</protein>
<dbReference type="Proteomes" id="UP001583280">
    <property type="component" value="Unassembled WGS sequence"/>
</dbReference>
<proteinExistence type="predicted"/>
<organism evidence="1 2">
    <name type="scientific">Ceratocystis pirilliformis</name>
    <dbReference type="NCBI Taxonomy" id="259994"/>
    <lineage>
        <taxon>Eukaryota</taxon>
        <taxon>Fungi</taxon>
        <taxon>Dikarya</taxon>
        <taxon>Ascomycota</taxon>
        <taxon>Pezizomycotina</taxon>
        <taxon>Sordariomycetes</taxon>
        <taxon>Hypocreomycetidae</taxon>
        <taxon>Microascales</taxon>
        <taxon>Ceratocystidaceae</taxon>
        <taxon>Ceratocystis</taxon>
    </lineage>
</organism>
<evidence type="ECO:0008006" key="3">
    <source>
        <dbReference type="Google" id="ProtNLM"/>
    </source>
</evidence>
<accession>A0ABR3ZBV5</accession>
<dbReference type="EMBL" id="JAWDJO010000040">
    <property type="protein sequence ID" value="KAL1897800.1"/>
    <property type="molecule type" value="Genomic_DNA"/>
</dbReference>
<gene>
    <name evidence="1" type="ORF">Cpir12675_002227</name>
</gene>
<evidence type="ECO:0000313" key="1">
    <source>
        <dbReference type="EMBL" id="KAL1897800.1"/>
    </source>
</evidence>
<comment type="caution">
    <text evidence="1">The sequence shown here is derived from an EMBL/GenBank/DDBJ whole genome shotgun (WGS) entry which is preliminary data.</text>
</comment>
<dbReference type="PANTHER" id="PTHR10039">
    <property type="entry name" value="AMELOGENIN"/>
    <property type="match status" value="1"/>
</dbReference>
<feature type="non-terminal residue" evidence="1">
    <location>
        <position position="1"/>
    </location>
</feature>
<keyword evidence="2" id="KW-1185">Reference proteome</keyword>